<evidence type="ECO:0000313" key="3">
    <source>
        <dbReference type="Proteomes" id="UP000612899"/>
    </source>
</evidence>
<comment type="caution">
    <text evidence="2">The sequence shown here is derived from an EMBL/GenBank/DDBJ whole genome shotgun (WGS) entry which is preliminary data.</text>
</comment>
<dbReference type="PANTHER" id="PTHR23542">
    <property type="match status" value="1"/>
</dbReference>
<accession>A0A8J3Q9K4</accession>
<feature type="transmembrane region" description="Helical" evidence="1">
    <location>
        <begin position="265"/>
        <end position="282"/>
    </location>
</feature>
<feature type="transmembrane region" description="Helical" evidence="1">
    <location>
        <begin position="232"/>
        <end position="253"/>
    </location>
</feature>
<feature type="transmembrane region" description="Helical" evidence="1">
    <location>
        <begin position="159"/>
        <end position="181"/>
    </location>
</feature>
<keyword evidence="1" id="KW-0812">Transmembrane</keyword>
<feature type="transmembrane region" description="Helical" evidence="1">
    <location>
        <begin position="129"/>
        <end position="153"/>
    </location>
</feature>
<dbReference type="InterPro" id="IPR036259">
    <property type="entry name" value="MFS_trans_sf"/>
</dbReference>
<feature type="transmembrane region" description="Helical" evidence="1">
    <location>
        <begin position="38"/>
        <end position="59"/>
    </location>
</feature>
<proteinExistence type="predicted"/>
<dbReference type="EMBL" id="BONY01000028">
    <property type="protein sequence ID" value="GIH06599.1"/>
    <property type="molecule type" value="Genomic_DNA"/>
</dbReference>
<evidence type="ECO:0000256" key="1">
    <source>
        <dbReference type="SAM" id="Phobius"/>
    </source>
</evidence>
<feature type="transmembrane region" description="Helical" evidence="1">
    <location>
        <begin position="323"/>
        <end position="342"/>
    </location>
</feature>
<gene>
    <name evidence="2" type="ORF">Rhe02_46660</name>
</gene>
<sequence length="382" mass="38625">MLRAPGVPRLLSGSLIGRLPLGAAPLALLLFARDTMSIAVTGILVGAYTAGTAVGQPLLSRIADRWRQPPVMWASVAVSSAGFAVLAARPGVTLAIVAAVLAGLGAPPFEACLRVLWKELVGERLVHAAYTLDVTVQELIFIVGPLVALGAIAVGGSAAGLWAAIAVQLAGTAVFASAPMVSRWRGDAAPRHWAGALRSRPLLVLLGATLLVGSGVGATAVAVTFYAEAQGARSWAGILLAAQATGALLGGLIFARRQPKDLHRALPGLVALMALGYLPLLLAGPLPIMVALLFLSGLMLPPVLTGVFITADRVAAAGTAAESFAWVATAFGTGSALGAALAGMLLEAYATVVIGFSTAPLVILAGAMLLRVGRRAGALAQT</sequence>
<feature type="transmembrane region" description="Helical" evidence="1">
    <location>
        <begin position="12"/>
        <end position="32"/>
    </location>
</feature>
<dbReference type="InterPro" id="IPR011701">
    <property type="entry name" value="MFS"/>
</dbReference>
<dbReference type="Gene3D" id="1.20.1250.20">
    <property type="entry name" value="MFS general substrate transporter like domains"/>
    <property type="match status" value="1"/>
</dbReference>
<keyword evidence="1" id="KW-0472">Membrane</keyword>
<reference evidence="2" key="1">
    <citation type="submission" date="2021-01" db="EMBL/GenBank/DDBJ databases">
        <title>Whole genome shotgun sequence of Rhizocola hellebori NBRC 109834.</title>
        <authorList>
            <person name="Komaki H."/>
            <person name="Tamura T."/>
        </authorList>
    </citation>
    <scope>NUCLEOTIDE SEQUENCE</scope>
    <source>
        <strain evidence="2">NBRC 109834</strain>
    </source>
</reference>
<dbReference type="GO" id="GO:0022857">
    <property type="term" value="F:transmembrane transporter activity"/>
    <property type="evidence" value="ECO:0007669"/>
    <property type="project" value="InterPro"/>
</dbReference>
<dbReference type="AlphaFoldDB" id="A0A8J3Q9K4"/>
<dbReference type="Pfam" id="PF07690">
    <property type="entry name" value="MFS_1"/>
    <property type="match status" value="1"/>
</dbReference>
<keyword evidence="3" id="KW-1185">Reference proteome</keyword>
<organism evidence="2 3">
    <name type="scientific">Rhizocola hellebori</name>
    <dbReference type="NCBI Taxonomy" id="1392758"/>
    <lineage>
        <taxon>Bacteria</taxon>
        <taxon>Bacillati</taxon>
        <taxon>Actinomycetota</taxon>
        <taxon>Actinomycetes</taxon>
        <taxon>Micromonosporales</taxon>
        <taxon>Micromonosporaceae</taxon>
        <taxon>Rhizocola</taxon>
    </lineage>
</organism>
<evidence type="ECO:0000313" key="2">
    <source>
        <dbReference type="EMBL" id="GIH06599.1"/>
    </source>
</evidence>
<feature type="transmembrane region" description="Helical" evidence="1">
    <location>
        <begin position="202"/>
        <end position="226"/>
    </location>
</feature>
<keyword evidence="1" id="KW-1133">Transmembrane helix</keyword>
<feature type="transmembrane region" description="Helical" evidence="1">
    <location>
        <begin position="288"/>
        <end position="311"/>
    </location>
</feature>
<dbReference type="Proteomes" id="UP000612899">
    <property type="component" value="Unassembled WGS sequence"/>
</dbReference>
<dbReference type="SUPFAM" id="SSF103473">
    <property type="entry name" value="MFS general substrate transporter"/>
    <property type="match status" value="1"/>
</dbReference>
<feature type="transmembrane region" description="Helical" evidence="1">
    <location>
        <begin position="94"/>
        <end position="117"/>
    </location>
</feature>
<name>A0A8J3Q9K4_9ACTN</name>
<feature type="transmembrane region" description="Helical" evidence="1">
    <location>
        <begin position="348"/>
        <end position="370"/>
    </location>
</feature>
<dbReference type="PANTHER" id="PTHR23542:SF1">
    <property type="entry name" value="MAJOR FACILITATOR SUPERFAMILY (MFS) PROFILE DOMAIN-CONTAINING PROTEIN"/>
    <property type="match status" value="1"/>
</dbReference>
<protein>
    <submittedName>
        <fullName evidence="2">MFS transporter</fullName>
    </submittedName>
</protein>